<dbReference type="RefSeq" id="WP_036275253.1">
    <property type="nucleotide sequence ID" value="NZ_CP014476.1"/>
</dbReference>
<dbReference type="GO" id="GO:0005737">
    <property type="term" value="C:cytoplasm"/>
    <property type="evidence" value="ECO:0007669"/>
    <property type="project" value="UniProtKB-SubCell"/>
</dbReference>
<reference evidence="7 8" key="1">
    <citation type="journal article" date="2015" name="Environ. Microbiol.">
        <title>Methane oxidation coupled to nitrate reduction under hypoxia by the Gammaproteobacterium Methylomonas denitrificans, sp. nov. type strain FJG1.</title>
        <authorList>
            <person name="Kits K.D."/>
            <person name="Klotz M.G."/>
            <person name="Stein L.Y."/>
        </authorList>
    </citation>
    <scope>NUCLEOTIDE SEQUENCE [LARGE SCALE GENOMIC DNA]</scope>
    <source>
        <strain evidence="7 8">FJG1</strain>
    </source>
</reference>
<protein>
    <recommendedName>
        <fullName evidence="5">Universal stress protein</fullName>
    </recommendedName>
</protein>
<dbReference type="InterPro" id="IPR006016">
    <property type="entry name" value="UspA"/>
</dbReference>
<dbReference type="PIRSF" id="PIRSF006276">
    <property type="entry name" value="UspA"/>
    <property type="match status" value="1"/>
</dbReference>
<evidence type="ECO:0000313" key="7">
    <source>
        <dbReference type="EMBL" id="AMK76667.1"/>
    </source>
</evidence>
<gene>
    <name evidence="7" type="ORF">JT25_009220</name>
</gene>
<evidence type="ECO:0000256" key="4">
    <source>
        <dbReference type="ARBA" id="ARBA00022490"/>
    </source>
</evidence>
<dbReference type="KEGG" id="mdn:JT25_009220"/>
<evidence type="ECO:0000256" key="1">
    <source>
        <dbReference type="ARBA" id="ARBA00004496"/>
    </source>
</evidence>
<dbReference type="STRING" id="1538553.JT25_009220"/>
<dbReference type="Proteomes" id="UP000030512">
    <property type="component" value="Chromosome"/>
</dbReference>
<comment type="similarity">
    <text evidence="2 5">Belongs to the universal stress protein A family.</text>
</comment>
<dbReference type="InterPro" id="IPR006015">
    <property type="entry name" value="Universal_stress_UspA"/>
</dbReference>
<evidence type="ECO:0000313" key="8">
    <source>
        <dbReference type="Proteomes" id="UP000030512"/>
    </source>
</evidence>
<evidence type="ECO:0000259" key="6">
    <source>
        <dbReference type="Pfam" id="PF00582"/>
    </source>
</evidence>
<dbReference type="InterPro" id="IPR014729">
    <property type="entry name" value="Rossmann-like_a/b/a_fold"/>
</dbReference>
<accession>A0A126T3M9</accession>
<dbReference type="EMBL" id="CP014476">
    <property type="protein sequence ID" value="AMK76667.1"/>
    <property type="molecule type" value="Genomic_DNA"/>
</dbReference>
<dbReference type="PANTHER" id="PTHR46268:SF23">
    <property type="entry name" value="UNIVERSAL STRESS PROTEIN A-RELATED"/>
    <property type="match status" value="1"/>
</dbReference>
<sequence length="147" mass="16206">MTIYKHVLLAADFFEHGDQVAEKARQIAAQNNAQLSLVHVVDNLPITDPAYGPIIPFDVDLTQELMDATKKRLRELGEKLHVPVERQFLEMGSPKLEIVRVAEENQADLIVVGSHGRHGFALLLGSTANGVLHHAKCDVLAVRLADD</sequence>
<dbReference type="AlphaFoldDB" id="A0A126T3M9"/>
<keyword evidence="4 5" id="KW-0963">Cytoplasm</keyword>
<dbReference type="PRINTS" id="PR01438">
    <property type="entry name" value="UNVRSLSTRESS"/>
</dbReference>
<dbReference type="SUPFAM" id="SSF52402">
    <property type="entry name" value="Adenine nucleotide alpha hydrolases-like"/>
    <property type="match status" value="1"/>
</dbReference>
<dbReference type="Gene3D" id="3.40.50.620">
    <property type="entry name" value="HUPs"/>
    <property type="match status" value="1"/>
</dbReference>
<dbReference type="PANTHER" id="PTHR46268">
    <property type="entry name" value="STRESS RESPONSE PROTEIN NHAX"/>
    <property type="match status" value="1"/>
</dbReference>
<comment type="subunit">
    <text evidence="3">Homodimer.</text>
</comment>
<evidence type="ECO:0000256" key="3">
    <source>
        <dbReference type="ARBA" id="ARBA00011738"/>
    </source>
</evidence>
<feature type="domain" description="UspA" evidence="6">
    <location>
        <begin position="4"/>
        <end position="143"/>
    </location>
</feature>
<organism evidence="7 8">
    <name type="scientific">Methylomonas denitrificans</name>
    <dbReference type="NCBI Taxonomy" id="1538553"/>
    <lineage>
        <taxon>Bacteria</taxon>
        <taxon>Pseudomonadati</taxon>
        <taxon>Pseudomonadota</taxon>
        <taxon>Gammaproteobacteria</taxon>
        <taxon>Methylococcales</taxon>
        <taxon>Methylococcaceae</taxon>
        <taxon>Methylomonas</taxon>
    </lineage>
</organism>
<dbReference type="OrthoDB" id="9792500at2"/>
<comment type="subcellular location">
    <subcellularLocation>
        <location evidence="1 5">Cytoplasm</location>
    </subcellularLocation>
</comment>
<dbReference type="Pfam" id="PF00582">
    <property type="entry name" value="Usp"/>
    <property type="match status" value="1"/>
</dbReference>
<proteinExistence type="inferred from homology"/>
<evidence type="ECO:0000256" key="5">
    <source>
        <dbReference type="PIRNR" id="PIRNR006276"/>
    </source>
</evidence>
<evidence type="ECO:0000256" key="2">
    <source>
        <dbReference type="ARBA" id="ARBA00008791"/>
    </source>
</evidence>
<keyword evidence="8" id="KW-1185">Reference proteome</keyword>
<name>A0A126T3M9_9GAMM</name>